<dbReference type="OrthoDB" id="5307922at2759"/>
<dbReference type="GeneID" id="112289917"/>
<dbReference type="AlphaFoldDB" id="A0A2K1L808"/>
<dbReference type="Pfam" id="PF03088">
    <property type="entry name" value="Str_synth"/>
    <property type="match status" value="1"/>
</dbReference>
<name>A0A2K1L808_PHYPA</name>
<accession>A0A2K1L808</accession>
<feature type="domain" description="Strictosidine synthase conserved region" evidence="7">
    <location>
        <begin position="207"/>
        <end position="293"/>
    </location>
</feature>
<evidence type="ECO:0000256" key="2">
    <source>
        <dbReference type="ARBA" id="ARBA00009191"/>
    </source>
</evidence>
<sequence length="415" mass="45670">MTYYSSCVFLNILNSFTTSIWHSESLGLPSHPRQVFRSSRPSIYRLACALNQSRSTMVVLASVLVLVLALIAAAFYSYVDRKSPIDAVPIILAPFPKAEGVYAPNTLLQSVEKLGTGKLLQPEDIIVDPSGKFLYVSTSDGWIKKLYLADGSVEDWKHVGGRPLGLAVGNDGEVLVCEPSTGLLKVTDEGVEVLVTEVEGTKLNFVDAVAVAKDGLIYFTDASTKYPLDDFVLDNLESRPHGRLLVYNPEDKTSRILRKDLYMANGITLSKDDEYLVFAETVAARISKYYLKGNKKGSIEIINENLPGFPDNVHYDSERELLYIGIVGQRDAALDVFLKTPWLKKFVALYESVRGAVDNSNKMGRVLVIDNNGTPVKSYQDPTGKVVGFTTGGVEVDGYVYVGGLRDDYVGRVKL</sequence>
<dbReference type="Pfam" id="PF20067">
    <property type="entry name" value="SSL_N"/>
    <property type="match status" value="1"/>
</dbReference>
<evidence type="ECO:0000256" key="3">
    <source>
        <dbReference type="ARBA" id="ARBA00022553"/>
    </source>
</evidence>
<evidence type="ECO:0000313" key="10">
    <source>
        <dbReference type="Proteomes" id="UP000006727"/>
    </source>
</evidence>
<dbReference type="EnsemblPlants" id="Pp3c1_12890V3.3">
    <property type="protein sequence ID" value="Pp3c1_12890V3.3"/>
    <property type="gene ID" value="Pp3c1_12890"/>
</dbReference>
<keyword evidence="6" id="KW-0472">Membrane</keyword>
<dbReference type="InterPro" id="IPR011042">
    <property type="entry name" value="6-blade_b-propeller_TolB-like"/>
</dbReference>
<dbReference type="Proteomes" id="UP000006727">
    <property type="component" value="Chromosome 1"/>
</dbReference>
<keyword evidence="4" id="KW-0926">Vacuole</keyword>
<dbReference type="FunFam" id="2.120.10.30:FF:000066">
    <property type="entry name" value="ABC transporter permease protein"/>
    <property type="match status" value="1"/>
</dbReference>
<dbReference type="PANTHER" id="PTHR10426:SF88">
    <property type="entry name" value="ADIPOCYTE PLASMA MEMBRANE-ASSOCIATED PROTEIN HEMOMUCIN-RELATED"/>
    <property type="match status" value="1"/>
</dbReference>
<reference evidence="9" key="3">
    <citation type="submission" date="2020-12" db="UniProtKB">
        <authorList>
            <consortium name="EnsemblPlants"/>
        </authorList>
    </citation>
    <scope>IDENTIFICATION</scope>
</reference>
<dbReference type="KEGG" id="ppp:112289917"/>
<dbReference type="Gene3D" id="2.120.10.30">
    <property type="entry name" value="TolB, C-terminal domain"/>
    <property type="match status" value="1"/>
</dbReference>
<dbReference type="FunCoup" id="A0A2K1L808">
    <property type="interactions" value="1065"/>
</dbReference>
<dbReference type="GO" id="GO:0005773">
    <property type="term" value="C:vacuole"/>
    <property type="evidence" value="ECO:0007669"/>
    <property type="project" value="UniProtKB-SubCell"/>
</dbReference>
<dbReference type="OMA" id="MIFMANA"/>
<dbReference type="Gramene" id="Pp3c1_12890V3.1">
    <property type="protein sequence ID" value="Pp3c1_12890V3.1"/>
    <property type="gene ID" value="Pp3c1_12890"/>
</dbReference>
<dbReference type="GO" id="GO:0016787">
    <property type="term" value="F:hydrolase activity"/>
    <property type="evidence" value="ECO:0000318"/>
    <property type="project" value="GO_Central"/>
</dbReference>
<gene>
    <name evidence="9" type="primary">LOC112289917</name>
    <name evidence="8" type="ORF">PHYPA_000590</name>
</gene>
<evidence type="ECO:0000256" key="5">
    <source>
        <dbReference type="ARBA" id="ARBA00023180"/>
    </source>
</evidence>
<dbReference type="SUPFAM" id="SSF63829">
    <property type="entry name" value="Calcium-dependent phosphotriesterase"/>
    <property type="match status" value="1"/>
</dbReference>
<organism evidence="8">
    <name type="scientific">Physcomitrium patens</name>
    <name type="common">Spreading-leaved earth moss</name>
    <name type="synonym">Physcomitrella patens</name>
    <dbReference type="NCBI Taxonomy" id="3218"/>
    <lineage>
        <taxon>Eukaryota</taxon>
        <taxon>Viridiplantae</taxon>
        <taxon>Streptophyta</taxon>
        <taxon>Embryophyta</taxon>
        <taxon>Bryophyta</taxon>
        <taxon>Bryophytina</taxon>
        <taxon>Bryopsida</taxon>
        <taxon>Funariidae</taxon>
        <taxon>Funariales</taxon>
        <taxon>Funariaceae</taxon>
        <taxon>Physcomitrium</taxon>
    </lineage>
</organism>
<keyword evidence="6" id="KW-0812">Transmembrane</keyword>
<comment type="similarity">
    <text evidence="2">Belongs to the strictosidine synthase family.</text>
</comment>
<dbReference type="PaxDb" id="3218-PP1S86_201V6.2"/>
<evidence type="ECO:0000256" key="6">
    <source>
        <dbReference type="SAM" id="Phobius"/>
    </source>
</evidence>
<evidence type="ECO:0000313" key="8">
    <source>
        <dbReference type="EMBL" id="PNR62166.1"/>
    </source>
</evidence>
<dbReference type="RefSeq" id="XP_024391428.1">
    <property type="nucleotide sequence ID" value="XM_024535660.2"/>
</dbReference>
<dbReference type="STRING" id="3218.A0A2K1L808"/>
<reference evidence="8 10" key="1">
    <citation type="journal article" date="2008" name="Science">
        <title>The Physcomitrella genome reveals evolutionary insights into the conquest of land by plants.</title>
        <authorList>
            <person name="Rensing S."/>
            <person name="Lang D."/>
            <person name="Zimmer A."/>
            <person name="Terry A."/>
            <person name="Salamov A."/>
            <person name="Shapiro H."/>
            <person name="Nishiyama T."/>
            <person name="Perroud P.-F."/>
            <person name="Lindquist E."/>
            <person name="Kamisugi Y."/>
            <person name="Tanahashi T."/>
            <person name="Sakakibara K."/>
            <person name="Fujita T."/>
            <person name="Oishi K."/>
            <person name="Shin-I T."/>
            <person name="Kuroki Y."/>
            <person name="Toyoda A."/>
            <person name="Suzuki Y."/>
            <person name="Hashimoto A."/>
            <person name="Yamaguchi K."/>
            <person name="Sugano A."/>
            <person name="Kohara Y."/>
            <person name="Fujiyama A."/>
            <person name="Anterola A."/>
            <person name="Aoki S."/>
            <person name="Ashton N."/>
            <person name="Barbazuk W.B."/>
            <person name="Barker E."/>
            <person name="Bennetzen J."/>
            <person name="Bezanilla M."/>
            <person name="Blankenship R."/>
            <person name="Cho S.H."/>
            <person name="Dutcher S."/>
            <person name="Estelle M."/>
            <person name="Fawcett J.A."/>
            <person name="Gundlach H."/>
            <person name="Hanada K."/>
            <person name="Heyl A."/>
            <person name="Hicks K.A."/>
            <person name="Hugh J."/>
            <person name="Lohr M."/>
            <person name="Mayer K."/>
            <person name="Melkozernov A."/>
            <person name="Murata T."/>
            <person name="Nelson D."/>
            <person name="Pils B."/>
            <person name="Prigge M."/>
            <person name="Reiss B."/>
            <person name="Renner T."/>
            <person name="Rombauts S."/>
            <person name="Rushton P."/>
            <person name="Sanderfoot A."/>
            <person name="Schween G."/>
            <person name="Shiu S.-H."/>
            <person name="Stueber K."/>
            <person name="Theodoulou F.L."/>
            <person name="Tu H."/>
            <person name="Van de Peer Y."/>
            <person name="Verrier P.J."/>
            <person name="Waters E."/>
            <person name="Wood A."/>
            <person name="Yang L."/>
            <person name="Cove D."/>
            <person name="Cuming A."/>
            <person name="Hasebe M."/>
            <person name="Lucas S."/>
            <person name="Mishler D.B."/>
            <person name="Reski R."/>
            <person name="Grigoriev I."/>
            <person name="Quatrano R.S."/>
            <person name="Boore J.L."/>
        </authorList>
    </citation>
    <scope>NUCLEOTIDE SEQUENCE [LARGE SCALE GENOMIC DNA]</scope>
    <source>
        <strain evidence="9 10">cv. Gransden 2004</strain>
    </source>
</reference>
<protein>
    <recommendedName>
        <fullName evidence="7">Strictosidine synthase conserved region domain-containing protein</fullName>
    </recommendedName>
</protein>
<comment type="subcellular location">
    <subcellularLocation>
        <location evidence="1">Vacuole</location>
    </subcellularLocation>
</comment>
<keyword evidence="10" id="KW-1185">Reference proteome</keyword>
<keyword evidence="6" id="KW-1133">Transmembrane helix</keyword>
<dbReference type="InterPro" id="IPR018119">
    <property type="entry name" value="Strictosidine_synth_cons-reg"/>
</dbReference>
<dbReference type="Gramene" id="Pp3c1_12890V3.3">
    <property type="protein sequence ID" value="Pp3c1_12890V3.3"/>
    <property type="gene ID" value="Pp3c1_12890"/>
</dbReference>
<dbReference type="EnsemblPlants" id="Pp3c1_12890V3.1">
    <property type="protein sequence ID" value="Pp3c1_12890V3.1"/>
    <property type="gene ID" value="Pp3c1_12890"/>
</dbReference>
<keyword evidence="3" id="KW-0597">Phosphoprotein</keyword>
<evidence type="ECO:0000313" key="9">
    <source>
        <dbReference type="EnsemblPlants" id="Pp3c1_12890V3.1"/>
    </source>
</evidence>
<evidence type="ECO:0000256" key="1">
    <source>
        <dbReference type="ARBA" id="ARBA00004116"/>
    </source>
</evidence>
<evidence type="ECO:0000259" key="7">
    <source>
        <dbReference type="Pfam" id="PF03088"/>
    </source>
</evidence>
<keyword evidence="5" id="KW-0325">Glycoprotein</keyword>
<dbReference type="EMBL" id="ABEU02000001">
    <property type="protein sequence ID" value="PNR62166.1"/>
    <property type="molecule type" value="Genomic_DNA"/>
</dbReference>
<dbReference type="PANTHER" id="PTHR10426">
    <property type="entry name" value="STRICTOSIDINE SYNTHASE-RELATED"/>
    <property type="match status" value="1"/>
</dbReference>
<reference evidence="8 10" key="2">
    <citation type="journal article" date="2018" name="Plant J.">
        <title>The Physcomitrella patens chromosome-scale assembly reveals moss genome structure and evolution.</title>
        <authorList>
            <person name="Lang D."/>
            <person name="Ullrich K.K."/>
            <person name="Murat F."/>
            <person name="Fuchs J."/>
            <person name="Jenkins J."/>
            <person name="Haas F.B."/>
            <person name="Piednoel M."/>
            <person name="Gundlach H."/>
            <person name="Van Bel M."/>
            <person name="Meyberg R."/>
            <person name="Vives C."/>
            <person name="Morata J."/>
            <person name="Symeonidi A."/>
            <person name="Hiss M."/>
            <person name="Muchero W."/>
            <person name="Kamisugi Y."/>
            <person name="Saleh O."/>
            <person name="Blanc G."/>
            <person name="Decker E.L."/>
            <person name="van Gessel N."/>
            <person name="Grimwood J."/>
            <person name="Hayes R.D."/>
            <person name="Graham S.W."/>
            <person name="Gunter L.E."/>
            <person name="McDaniel S.F."/>
            <person name="Hoernstein S.N.W."/>
            <person name="Larsson A."/>
            <person name="Li F.W."/>
            <person name="Perroud P.F."/>
            <person name="Phillips J."/>
            <person name="Ranjan P."/>
            <person name="Rokshar D.S."/>
            <person name="Rothfels C.J."/>
            <person name="Schneider L."/>
            <person name="Shu S."/>
            <person name="Stevenson D.W."/>
            <person name="Thummler F."/>
            <person name="Tillich M."/>
            <person name="Villarreal Aguilar J.C."/>
            <person name="Widiez T."/>
            <person name="Wong G.K."/>
            <person name="Wymore A."/>
            <person name="Zhang Y."/>
            <person name="Zimmer A.D."/>
            <person name="Quatrano R.S."/>
            <person name="Mayer K.F.X."/>
            <person name="Goodstein D."/>
            <person name="Casacuberta J.M."/>
            <person name="Vandepoele K."/>
            <person name="Reski R."/>
            <person name="Cuming A.C."/>
            <person name="Tuskan G.A."/>
            <person name="Maumus F."/>
            <person name="Salse J."/>
            <person name="Schmutz J."/>
            <person name="Rensing S.A."/>
        </authorList>
    </citation>
    <scope>NUCLEOTIDE SEQUENCE [LARGE SCALE GENOMIC DNA]</scope>
    <source>
        <strain evidence="9 10">cv. Gransden 2004</strain>
    </source>
</reference>
<proteinExistence type="inferred from homology"/>
<feature type="transmembrane region" description="Helical" evidence="6">
    <location>
        <begin position="58"/>
        <end position="79"/>
    </location>
</feature>
<evidence type="ECO:0000256" key="4">
    <source>
        <dbReference type="ARBA" id="ARBA00022554"/>
    </source>
</evidence>